<dbReference type="EMBL" id="AMCV02000018">
    <property type="protein sequence ID" value="TDZ20229.1"/>
    <property type="molecule type" value="Genomic_DNA"/>
</dbReference>
<dbReference type="PANTHER" id="PTHR43591">
    <property type="entry name" value="METHYLTRANSFERASE"/>
    <property type="match status" value="1"/>
</dbReference>
<comment type="similarity">
    <text evidence="1">Belongs to the methyltransferase superfamily. LaeA methyltransferase family.</text>
</comment>
<feature type="region of interest" description="Disordered" evidence="2">
    <location>
        <begin position="525"/>
        <end position="553"/>
    </location>
</feature>
<evidence type="ECO:0000313" key="3">
    <source>
        <dbReference type="EMBL" id="TDZ20229.1"/>
    </source>
</evidence>
<evidence type="ECO:0000256" key="2">
    <source>
        <dbReference type="SAM" id="MobiDB-lite"/>
    </source>
</evidence>
<reference evidence="4" key="1">
    <citation type="journal article" date="2013" name="New Phytol.">
        <title>Comparative genomic and transcriptomic analyses reveal the hemibiotrophic stage shift of Colletotrichum fungi.</title>
        <authorList>
            <person name="Gan P."/>
            <person name="Ikeda K."/>
            <person name="Irieda H."/>
            <person name="Narusaka M."/>
            <person name="O'Connell R.J."/>
            <person name="Narusaka Y."/>
            <person name="Takano Y."/>
            <person name="Kubo Y."/>
            <person name="Shirasu K."/>
        </authorList>
    </citation>
    <scope>NUCLEOTIDE SEQUENCE [LARGE SCALE GENOMIC DNA]</scope>
    <source>
        <strain evidence="4">104-T / ATCC 96160 / CBS 514.97 / LARS 414 / MAFF 240422</strain>
    </source>
</reference>
<feature type="compositionally biased region" description="Low complexity" evidence="2">
    <location>
        <begin position="525"/>
        <end position="544"/>
    </location>
</feature>
<dbReference type="PANTHER" id="PTHR43591:SF24">
    <property type="entry name" value="2-METHOXY-6-POLYPRENYL-1,4-BENZOQUINOL METHYLASE, MITOCHONDRIAL"/>
    <property type="match status" value="1"/>
</dbReference>
<dbReference type="Pfam" id="PF13489">
    <property type="entry name" value="Methyltransf_23"/>
    <property type="match status" value="1"/>
</dbReference>
<evidence type="ECO:0000313" key="4">
    <source>
        <dbReference type="Proteomes" id="UP000014480"/>
    </source>
</evidence>
<name>A0A484FP64_COLOR</name>
<dbReference type="Gene3D" id="3.40.50.150">
    <property type="entry name" value="Vaccinia Virus protein VP39"/>
    <property type="match status" value="1"/>
</dbReference>
<dbReference type="GO" id="GO:0008168">
    <property type="term" value="F:methyltransferase activity"/>
    <property type="evidence" value="ECO:0007669"/>
    <property type="project" value="TreeGrafter"/>
</dbReference>
<evidence type="ECO:0000256" key="1">
    <source>
        <dbReference type="ARBA" id="ARBA00038158"/>
    </source>
</evidence>
<sequence>MGRPCLNPHLSTCSILEDVLLASCFVATLACPRSIASPSRRLPLPLPPFASPVVSRKPPTPSFPAFSPPIAGIQQRLRKRGGGRGVGGSASASSPGSPVGRRPRPSTAANSISATSTSTSSTLLTATSSVMSSSSERPPRYTTSVDSSRPRTPPSTRQSGQANDCPEDHPSPTSDEVNRQLWAGASDSDEDLSDNAVPSPVSRAPSRATGRSRSKDGKSIFQSIFARFAKTGKRFGFVPNTKEEQDRNVLQHQIIAELFDGRLHLAPVVKARAALDVGTGPGLWALEYGKLLSSFLVTNSATPQTAKQNPTCAVVGVDIEKVRAPYAVPNCSFRVMDVTAPWKALDGRRFDYIHVRMLGDVSDKEQFVQQIYEHLNPGGWVEICEWVSQLHSPNRSLDGSAFARWNALLRQGLRNMGRSMGYPHQYLPALERAGFERVRVTKHAAITNACYPGKRSQRFGAMMTSNWNAIIEPLSVPVFTIGLGWTEGQVLALLRDVRREIGDPNYHSFITLLTVYCRKPRSGMSSSASLSSSSRSLSAKASMSTTNLSTHAE</sequence>
<comment type="caution">
    <text evidence="3">The sequence shown here is derived from an EMBL/GenBank/DDBJ whole genome shotgun (WGS) entry which is preliminary data.</text>
</comment>
<dbReference type="AlphaFoldDB" id="A0A484FP64"/>
<dbReference type="InterPro" id="IPR029063">
    <property type="entry name" value="SAM-dependent_MTases_sf"/>
</dbReference>
<dbReference type="OrthoDB" id="2013972at2759"/>
<protein>
    <submittedName>
        <fullName evidence="3">Secondary metabolism regulator laeA</fullName>
    </submittedName>
</protein>
<feature type="region of interest" description="Disordered" evidence="2">
    <location>
        <begin position="76"/>
        <end position="215"/>
    </location>
</feature>
<dbReference type="PROSITE" id="PS51257">
    <property type="entry name" value="PROKAR_LIPOPROTEIN"/>
    <property type="match status" value="1"/>
</dbReference>
<proteinExistence type="inferred from homology"/>
<organism evidence="3 4">
    <name type="scientific">Colletotrichum orbiculare (strain 104-T / ATCC 96160 / CBS 514.97 / LARS 414 / MAFF 240422)</name>
    <name type="common">Cucumber anthracnose fungus</name>
    <name type="synonym">Colletotrichum lagenarium</name>
    <dbReference type="NCBI Taxonomy" id="1213857"/>
    <lineage>
        <taxon>Eukaryota</taxon>
        <taxon>Fungi</taxon>
        <taxon>Dikarya</taxon>
        <taxon>Ascomycota</taxon>
        <taxon>Pezizomycotina</taxon>
        <taxon>Sordariomycetes</taxon>
        <taxon>Hypocreomycetidae</taxon>
        <taxon>Glomerellales</taxon>
        <taxon>Glomerellaceae</taxon>
        <taxon>Colletotrichum</taxon>
        <taxon>Colletotrichum orbiculare species complex</taxon>
    </lineage>
</organism>
<reference evidence="4" key="2">
    <citation type="journal article" date="2019" name="Mol. Plant Microbe Interact.">
        <title>Genome sequence resources for four phytopathogenic fungi from the Colletotrichum orbiculare species complex.</title>
        <authorList>
            <person name="Gan P."/>
            <person name="Tsushima A."/>
            <person name="Narusaka M."/>
            <person name="Narusaka Y."/>
            <person name="Takano Y."/>
            <person name="Kubo Y."/>
            <person name="Shirasu K."/>
        </authorList>
    </citation>
    <scope>GENOME REANNOTATION</scope>
    <source>
        <strain evidence="4">104-T / ATCC 96160 / CBS 514.97 / LARS 414 / MAFF 240422</strain>
    </source>
</reference>
<dbReference type="Proteomes" id="UP000014480">
    <property type="component" value="Unassembled WGS sequence"/>
</dbReference>
<feature type="compositionally biased region" description="Low complexity" evidence="2">
    <location>
        <begin position="89"/>
        <end position="135"/>
    </location>
</feature>
<dbReference type="STRING" id="1213857.A0A484FP64"/>
<accession>A0A484FP64</accession>
<dbReference type="CDD" id="cd02440">
    <property type="entry name" value="AdoMet_MTases"/>
    <property type="match status" value="1"/>
</dbReference>
<gene>
    <name evidence="3" type="primary">laeA-7</name>
    <name evidence="3" type="ORF">Cob_v006920</name>
</gene>
<dbReference type="SUPFAM" id="SSF53335">
    <property type="entry name" value="S-adenosyl-L-methionine-dependent methyltransferases"/>
    <property type="match status" value="1"/>
</dbReference>
<keyword evidence="4" id="KW-1185">Reference proteome</keyword>